<proteinExistence type="predicted"/>
<sequence>MDQAEQLRNIVKKNQQWSTSKARIFTVTSGKGGVGKSNVVVNLAVHMQRLGKKVIIFDADLGLANVEIMFGAIPKYNLSDLIYRGKTIQEIITPGPMDIGFISGGSGITGVNNLSKEKLKFLVHNLSELDGLADIILIDTGAGISDHVLEFVMASPEILLLATSEPSSLTDAYSLLKALHRNPEFRQAQTKIKVISNRVVTEEEGMGIYEKLNAVVGQFLKGNLEYLGMIPQDAAMEKAVRQQQPVSILYPEAKSSRAFEVLTGNLLDGNTVPLYAKKGIMQLLSRFIYKRG</sequence>
<evidence type="ECO:0000313" key="1">
    <source>
        <dbReference type="EMBL" id="TGY96826.1"/>
    </source>
</evidence>
<protein>
    <submittedName>
        <fullName evidence="1">MinD/ParA family protein</fullName>
    </submittedName>
</protein>
<evidence type="ECO:0000313" key="2">
    <source>
        <dbReference type="Proteomes" id="UP000304953"/>
    </source>
</evidence>
<keyword evidence="2" id="KW-1185">Reference proteome</keyword>
<dbReference type="EMBL" id="SRYA01000012">
    <property type="protein sequence ID" value="TGY96826.1"/>
    <property type="molecule type" value="Genomic_DNA"/>
</dbReference>
<gene>
    <name evidence="1" type="ORF">E5329_07460</name>
</gene>
<organism evidence="1 2">
    <name type="scientific">Petralouisia muris</name>
    <dbReference type="NCBI Taxonomy" id="3032872"/>
    <lineage>
        <taxon>Bacteria</taxon>
        <taxon>Bacillati</taxon>
        <taxon>Bacillota</taxon>
        <taxon>Clostridia</taxon>
        <taxon>Lachnospirales</taxon>
        <taxon>Lachnospiraceae</taxon>
        <taxon>Petralouisia</taxon>
    </lineage>
</organism>
<accession>A0AC61RY23</accession>
<reference evidence="1" key="1">
    <citation type="submission" date="2019-04" db="EMBL/GenBank/DDBJ databases">
        <title>Microbes associate with the intestines of laboratory mice.</title>
        <authorList>
            <person name="Navarre W."/>
            <person name="Wong E."/>
            <person name="Huang K."/>
            <person name="Tropini C."/>
            <person name="Ng K."/>
            <person name="Yu B."/>
        </authorList>
    </citation>
    <scope>NUCLEOTIDE SEQUENCE</scope>
    <source>
        <strain evidence="1">NM01_1-7b</strain>
    </source>
</reference>
<comment type="caution">
    <text evidence="1">The sequence shown here is derived from an EMBL/GenBank/DDBJ whole genome shotgun (WGS) entry which is preliminary data.</text>
</comment>
<name>A0AC61RY23_9FIRM</name>
<dbReference type="Proteomes" id="UP000304953">
    <property type="component" value="Unassembled WGS sequence"/>
</dbReference>